<keyword evidence="2" id="KW-1185">Reference proteome</keyword>
<sequence>MSKLLPFKSREEKMLDAFVEQNREPAIIILARIADAQGGRRSKFGGLPLLSARTDWPRDPNGKPLHFLAQIDCEELPWHGRLPETGMLSFFGRDDEEQIWEDDVDDPTKNCAVLYDHDTSTKGEARQPPSDLPPIGDGFRRAANCAPSWDGGQCTPHDCKVHVERAIQFHSKPFMTIPETIYHGKAPLAEFGGDGWFQALRGEKSSDAAKQIALEGRLGEAFDKRRREFTKAVARDVFQKDANSNEAFGDYSQMLGYPNTSQGALPPTENSICLLNIASDNSADFYFGDAGFCTFWIAETDLARRDFSQVHGQIEGA</sequence>
<dbReference type="InterPro" id="IPR015315">
    <property type="entry name" value="DUF1963"/>
</dbReference>
<accession>A0ABS7JD99</accession>
<dbReference type="PANTHER" id="PTHR36436">
    <property type="entry name" value="SLL5081 PROTEIN"/>
    <property type="match status" value="1"/>
</dbReference>
<dbReference type="RefSeq" id="WP_221560126.1">
    <property type="nucleotide sequence ID" value="NZ_JAIGNO010000014.1"/>
</dbReference>
<evidence type="ECO:0000313" key="2">
    <source>
        <dbReference type="Proteomes" id="UP000755104"/>
    </source>
</evidence>
<protein>
    <submittedName>
        <fullName evidence="1">DUF1963 domain-containing protein</fullName>
    </submittedName>
</protein>
<organism evidence="1 2">
    <name type="scientific">Qipengyuania qiaonensis</name>
    <dbReference type="NCBI Taxonomy" id="2867240"/>
    <lineage>
        <taxon>Bacteria</taxon>
        <taxon>Pseudomonadati</taxon>
        <taxon>Pseudomonadota</taxon>
        <taxon>Alphaproteobacteria</taxon>
        <taxon>Sphingomonadales</taxon>
        <taxon>Erythrobacteraceae</taxon>
        <taxon>Qipengyuania</taxon>
    </lineage>
</organism>
<evidence type="ECO:0000313" key="1">
    <source>
        <dbReference type="EMBL" id="MBX7483809.1"/>
    </source>
</evidence>
<dbReference type="Pfam" id="PF09234">
    <property type="entry name" value="DUF1963"/>
    <property type="match status" value="1"/>
</dbReference>
<dbReference type="Gene3D" id="2.30.320.10">
    <property type="entry name" value="YwqG-like"/>
    <property type="match status" value="1"/>
</dbReference>
<reference evidence="1 2" key="1">
    <citation type="submission" date="2021-08" db="EMBL/GenBank/DDBJ databases">
        <title>Comparative Genomics Analysis of the Genus Qipengyuania Reveals Extensive Genetic Diversity and Metabolic Versatility, Including the Description of Fifteen Novel Species.</title>
        <authorList>
            <person name="Liu Y."/>
        </authorList>
    </citation>
    <scope>NUCLEOTIDE SEQUENCE [LARGE SCALE GENOMIC DNA]</scope>
    <source>
        <strain evidence="1 2">6D47A</strain>
    </source>
</reference>
<dbReference type="EMBL" id="JAIGNO010000014">
    <property type="protein sequence ID" value="MBX7483809.1"/>
    <property type="molecule type" value="Genomic_DNA"/>
</dbReference>
<proteinExistence type="predicted"/>
<gene>
    <name evidence="1" type="ORF">K3174_14860</name>
</gene>
<dbReference type="SUPFAM" id="SSF103032">
    <property type="entry name" value="Hypothetical protein YwqG"/>
    <property type="match status" value="2"/>
</dbReference>
<dbReference type="InterPro" id="IPR035948">
    <property type="entry name" value="YwqG-like_sf"/>
</dbReference>
<dbReference type="PANTHER" id="PTHR36436:SF6">
    <property type="entry name" value="SLL5081 PROTEIN"/>
    <property type="match status" value="1"/>
</dbReference>
<dbReference type="Proteomes" id="UP000755104">
    <property type="component" value="Unassembled WGS sequence"/>
</dbReference>
<name>A0ABS7JD99_9SPHN</name>
<comment type="caution">
    <text evidence="1">The sequence shown here is derived from an EMBL/GenBank/DDBJ whole genome shotgun (WGS) entry which is preliminary data.</text>
</comment>